<sequence length="138" mass="14878">MFKRIRHAATMVAAVLLLPFTLAGCSGKAADCEKAFPAAALSVDGVVSASWDCSFQFGGGWQRGDVVLEASTKAEAMRVMENVLKAYAASPDLKDEWHTPEKYTVQNSSIEVWANSLDAFNGAPQIRDIRAHYGITPG</sequence>
<name>A0A561BT43_9ACTN</name>
<keyword evidence="3" id="KW-1185">Reference proteome</keyword>
<evidence type="ECO:0000256" key="1">
    <source>
        <dbReference type="SAM" id="SignalP"/>
    </source>
</evidence>
<reference evidence="2 3" key="1">
    <citation type="submission" date="2019-06" db="EMBL/GenBank/DDBJ databases">
        <title>Sequencing the genomes of 1000 actinobacteria strains.</title>
        <authorList>
            <person name="Klenk H.-P."/>
        </authorList>
    </citation>
    <scope>NUCLEOTIDE SEQUENCE [LARGE SCALE GENOMIC DNA]</scope>
    <source>
        <strain evidence="2 3">DSM 24683</strain>
    </source>
</reference>
<dbReference type="AlphaFoldDB" id="A0A561BT43"/>
<evidence type="ECO:0000313" key="3">
    <source>
        <dbReference type="Proteomes" id="UP000318380"/>
    </source>
</evidence>
<accession>A0A561BT43</accession>
<dbReference type="PROSITE" id="PS51257">
    <property type="entry name" value="PROKAR_LIPOPROTEIN"/>
    <property type="match status" value="1"/>
</dbReference>
<proteinExistence type="predicted"/>
<feature type="chain" id="PRO_5038415366" description="Peptidase inhibitor family I36" evidence="1">
    <location>
        <begin position="24"/>
        <end position="138"/>
    </location>
</feature>
<feature type="signal peptide" evidence="1">
    <location>
        <begin position="1"/>
        <end position="23"/>
    </location>
</feature>
<keyword evidence="1" id="KW-0732">Signal</keyword>
<comment type="caution">
    <text evidence="2">The sequence shown here is derived from an EMBL/GenBank/DDBJ whole genome shotgun (WGS) entry which is preliminary data.</text>
</comment>
<dbReference type="Proteomes" id="UP000318380">
    <property type="component" value="Unassembled WGS sequence"/>
</dbReference>
<dbReference type="RefSeq" id="WP_202880626.1">
    <property type="nucleotide sequence ID" value="NZ_VIVK01000001.1"/>
</dbReference>
<evidence type="ECO:0008006" key="4">
    <source>
        <dbReference type="Google" id="ProtNLM"/>
    </source>
</evidence>
<dbReference type="EMBL" id="VIVK01000001">
    <property type="protein sequence ID" value="TWD82055.1"/>
    <property type="molecule type" value="Genomic_DNA"/>
</dbReference>
<gene>
    <name evidence="2" type="ORF">FB561_3181</name>
</gene>
<protein>
    <recommendedName>
        <fullName evidence="4">Peptidase inhibitor family I36</fullName>
    </recommendedName>
</protein>
<evidence type="ECO:0000313" key="2">
    <source>
        <dbReference type="EMBL" id="TWD82055.1"/>
    </source>
</evidence>
<organism evidence="2 3">
    <name type="scientific">Kribbella amoyensis</name>
    <dbReference type="NCBI Taxonomy" id="996641"/>
    <lineage>
        <taxon>Bacteria</taxon>
        <taxon>Bacillati</taxon>
        <taxon>Actinomycetota</taxon>
        <taxon>Actinomycetes</taxon>
        <taxon>Propionibacteriales</taxon>
        <taxon>Kribbellaceae</taxon>
        <taxon>Kribbella</taxon>
    </lineage>
</organism>